<dbReference type="HOGENOM" id="CLU_1645594_0_0_1"/>
<keyword evidence="4" id="KW-0297">G-protein coupled receptor</keyword>
<feature type="transmembrane region" description="Helical" evidence="8">
    <location>
        <begin position="134"/>
        <end position="152"/>
    </location>
</feature>
<evidence type="ECO:0000256" key="4">
    <source>
        <dbReference type="ARBA" id="ARBA00023040"/>
    </source>
</evidence>
<comment type="subcellular location">
    <subcellularLocation>
        <location evidence="1">Membrane</location>
        <topology evidence="1">Multi-pass membrane protein</topology>
    </subcellularLocation>
</comment>
<dbReference type="EMBL" id="ABJB010712413">
    <property type="status" value="NOT_ANNOTATED_CDS"/>
    <property type="molecule type" value="Genomic_DNA"/>
</dbReference>
<dbReference type="EMBL" id="DS764004">
    <property type="protein sequence ID" value="EEC08787.1"/>
    <property type="molecule type" value="Genomic_DNA"/>
</dbReference>
<dbReference type="OrthoDB" id="6499596at2759"/>
<keyword evidence="12" id="KW-1185">Reference proteome</keyword>
<accession>B7PQB5</accession>
<keyword evidence="5 8" id="KW-0472">Membrane</keyword>
<feature type="domain" description="G-protein coupled receptors family 1 profile" evidence="9">
    <location>
        <begin position="1"/>
        <end position="153"/>
    </location>
</feature>
<dbReference type="PROSITE" id="PS50262">
    <property type="entry name" value="G_PROTEIN_RECEP_F1_2"/>
    <property type="match status" value="1"/>
</dbReference>
<keyword evidence="6" id="KW-0675">Receptor</keyword>
<reference evidence="10 12" key="1">
    <citation type="submission" date="2008-03" db="EMBL/GenBank/DDBJ databases">
        <title>Annotation of Ixodes scapularis.</title>
        <authorList>
            <consortium name="Ixodes scapularis Genome Project Consortium"/>
            <person name="Caler E."/>
            <person name="Hannick L.I."/>
            <person name="Bidwell S."/>
            <person name="Joardar V."/>
            <person name="Thiagarajan M."/>
            <person name="Amedeo P."/>
            <person name="Galinsky K.J."/>
            <person name="Schobel S."/>
            <person name="Inman J."/>
            <person name="Hostetler J."/>
            <person name="Miller J."/>
            <person name="Hammond M."/>
            <person name="Megy K."/>
            <person name="Lawson D."/>
            <person name="Kodira C."/>
            <person name="Sutton G."/>
            <person name="Meyer J."/>
            <person name="Hill C.A."/>
            <person name="Birren B."/>
            <person name="Nene V."/>
            <person name="Collins F."/>
            <person name="Alarcon-Chaidez F."/>
            <person name="Wikel S."/>
            <person name="Strausberg R."/>
        </authorList>
    </citation>
    <scope>NUCLEOTIDE SEQUENCE [LARGE SCALE GENOMIC DNA]</scope>
    <source>
        <strain evidence="12">Wikel</strain>
        <strain evidence="10">Wikel colony</strain>
    </source>
</reference>
<dbReference type="AlphaFoldDB" id="B7PQB5"/>
<evidence type="ECO:0000256" key="7">
    <source>
        <dbReference type="ARBA" id="ARBA00023224"/>
    </source>
</evidence>
<dbReference type="GO" id="GO:0004930">
    <property type="term" value="F:G protein-coupled receptor activity"/>
    <property type="evidence" value="ECO:0000318"/>
    <property type="project" value="GO_Central"/>
</dbReference>
<evidence type="ECO:0000256" key="5">
    <source>
        <dbReference type="ARBA" id="ARBA00023136"/>
    </source>
</evidence>
<evidence type="ECO:0000256" key="3">
    <source>
        <dbReference type="ARBA" id="ARBA00022989"/>
    </source>
</evidence>
<dbReference type="Proteomes" id="UP000001555">
    <property type="component" value="Unassembled WGS sequence"/>
</dbReference>
<proteinExistence type="predicted"/>
<evidence type="ECO:0000313" key="10">
    <source>
        <dbReference type="EMBL" id="EEC08787.1"/>
    </source>
</evidence>
<dbReference type="PaxDb" id="6945-B7PQB5"/>
<dbReference type="GO" id="GO:0005886">
    <property type="term" value="C:plasma membrane"/>
    <property type="evidence" value="ECO:0000318"/>
    <property type="project" value="GO_Central"/>
</dbReference>
<dbReference type="VEuPathDB" id="VectorBase:ISCW006155"/>
<feature type="transmembrane region" description="Helical" evidence="8">
    <location>
        <begin position="6"/>
        <end position="32"/>
    </location>
</feature>
<gene>
    <name evidence="10" type="ORF">IscW_ISCW006155</name>
</gene>
<dbReference type="VEuPathDB" id="VectorBase:ISCP_023364"/>
<dbReference type="PANTHER" id="PTHR24243:SF230">
    <property type="entry name" value="G-PROTEIN COUPLED RECEPTORS FAMILY 1 PROFILE DOMAIN-CONTAINING PROTEIN"/>
    <property type="match status" value="1"/>
</dbReference>
<keyword evidence="3 8" id="KW-1133">Transmembrane helix</keyword>
<evidence type="ECO:0000256" key="6">
    <source>
        <dbReference type="ARBA" id="ARBA00023170"/>
    </source>
</evidence>
<evidence type="ECO:0000256" key="2">
    <source>
        <dbReference type="ARBA" id="ARBA00022692"/>
    </source>
</evidence>
<evidence type="ECO:0000313" key="12">
    <source>
        <dbReference type="Proteomes" id="UP000001555"/>
    </source>
</evidence>
<dbReference type="EMBL" id="ABJB010362956">
    <property type="status" value="NOT_ANNOTATED_CDS"/>
    <property type="molecule type" value="Genomic_DNA"/>
</dbReference>
<organism>
    <name type="scientific">Ixodes scapularis</name>
    <name type="common">Black-legged tick</name>
    <name type="synonym">Deer tick</name>
    <dbReference type="NCBI Taxonomy" id="6945"/>
    <lineage>
        <taxon>Eukaryota</taxon>
        <taxon>Metazoa</taxon>
        <taxon>Ecdysozoa</taxon>
        <taxon>Arthropoda</taxon>
        <taxon>Chelicerata</taxon>
        <taxon>Arachnida</taxon>
        <taxon>Acari</taxon>
        <taxon>Parasitiformes</taxon>
        <taxon>Ixodida</taxon>
        <taxon>Ixodoidea</taxon>
        <taxon>Ixodidae</taxon>
        <taxon>Ixodinae</taxon>
        <taxon>Ixodes</taxon>
    </lineage>
</organism>
<evidence type="ECO:0000256" key="8">
    <source>
        <dbReference type="SAM" id="Phobius"/>
    </source>
</evidence>
<sequence length="161" mass="18201">MYYINIIDTVLTLIVPFLLLTVMNFMIARSIYLFYARYRQQRAFCREGHPMKAFMNPPQAKQNGSGSSVHASEGRSSVVAPATQISVTRMLLLVSTVFILLNLPSYALRIYVFLLSFGDAESLEAASGSVAYVLQRYFMILYYTNFAINFVCTTRAPECFA</sequence>
<evidence type="ECO:0000259" key="9">
    <source>
        <dbReference type="PROSITE" id="PS50262"/>
    </source>
</evidence>
<keyword evidence="2 8" id="KW-0812">Transmembrane</keyword>
<dbReference type="InterPro" id="IPR017452">
    <property type="entry name" value="GPCR_Rhodpsn_7TM"/>
</dbReference>
<evidence type="ECO:0000313" key="11">
    <source>
        <dbReference type="EnsemblMetazoa" id="ISCW006155-PA"/>
    </source>
</evidence>
<dbReference type="PANTHER" id="PTHR24243">
    <property type="entry name" value="G-PROTEIN COUPLED RECEPTOR"/>
    <property type="match status" value="1"/>
</dbReference>
<dbReference type="VEuPathDB" id="VectorBase:ISCI006155"/>
<dbReference type="Gene3D" id="1.20.1070.10">
    <property type="entry name" value="Rhodopsin 7-helix transmembrane proteins"/>
    <property type="match status" value="1"/>
</dbReference>
<dbReference type="SUPFAM" id="SSF81321">
    <property type="entry name" value="Family A G protein-coupled receptor-like"/>
    <property type="match status" value="1"/>
</dbReference>
<keyword evidence="7" id="KW-0807">Transducer</keyword>
<evidence type="ECO:0000256" key="1">
    <source>
        <dbReference type="ARBA" id="ARBA00004141"/>
    </source>
</evidence>
<feature type="transmembrane region" description="Helical" evidence="8">
    <location>
        <begin position="91"/>
        <end position="114"/>
    </location>
</feature>
<reference evidence="11" key="2">
    <citation type="submission" date="2020-05" db="UniProtKB">
        <authorList>
            <consortium name="EnsemblMetazoa"/>
        </authorList>
    </citation>
    <scope>IDENTIFICATION</scope>
    <source>
        <strain evidence="11">wikel</strain>
    </source>
</reference>
<dbReference type="GO" id="GO:0007186">
    <property type="term" value="P:G protein-coupled receptor signaling pathway"/>
    <property type="evidence" value="ECO:0000318"/>
    <property type="project" value="GO_Central"/>
</dbReference>
<dbReference type="EMBL" id="ABJB010412378">
    <property type="status" value="NOT_ANNOTATED_CDS"/>
    <property type="molecule type" value="Genomic_DNA"/>
</dbReference>
<dbReference type="InParanoid" id="B7PQB5"/>
<protein>
    <recommendedName>
        <fullName evidence="9">G-protein coupled receptors family 1 profile domain-containing protein</fullName>
    </recommendedName>
</protein>
<dbReference type="EnsemblMetazoa" id="ISCW006155-RA">
    <property type="protein sequence ID" value="ISCW006155-PA"/>
    <property type="gene ID" value="ISCW006155"/>
</dbReference>
<dbReference type="EMBL" id="ABJB010973772">
    <property type="status" value="NOT_ANNOTATED_CDS"/>
    <property type="molecule type" value="Genomic_DNA"/>
</dbReference>
<dbReference type="EMBL" id="ABJB010852436">
    <property type="status" value="NOT_ANNOTATED_CDS"/>
    <property type="molecule type" value="Genomic_DNA"/>
</dbReference>
<name>B7PQB5_IXOSC</name>